<organism evidence="1 2">
    <name type="scientific">Lachnellula suecica</name>
    <dbReference type="NCBI Taxonomy" id="602035"/>
    <lineage>
        <taxon>Eukaryota</taxon>
        <taxon>Fungi</taxon>
        <taxon>Dikarya</taxon>
        <taxon>Ascomycota</taxon>
        <taxon>Pezizomycotina</taxon>
        <taxon>Leotiomycetes</taxon>
        <taxon>Helotiales</taxon>
        <taxon>Lachnaceae</taxon>
        <taxon>Lachnellula</taxon>
    </lineage>
</organism>
<comment type="caution">
    <text evidence="1">The sequence shown here is derived from an EMBL/GenBank/DDBJ whole genome shotgun (WGS) entry which is preliminary data.</text>
</comment>
<dbReference type="PANTHER" id="PTHR31252">
    <property type="entry name" value="DUF4419 DOMAIN-CONTAINING PROTEIN"/>
    <property type="match status" value="1"/>
</dbReference>
<proteinExistence type="predicted"/>
<dbReference type="InterPro" id="IPR025533">
    <property type="entry name" value="DUF4419"/>
</dbReference>
<dbReference type="PANTHER" id="PTHR31252:SF11">
    <property type="entry name" value="DUF4419 DOMAIN-CONTAINING PROTEIN"/>
    <property type="match status" value="1"/>
</dbReference>
<dbReference type="Proteomes" id="UP000469558">
    <property type="component" value="Unassembled WGS sequence"/>
</dbReference>
<evidence type="ECO:0000313" key="2">
    <source>
        <dbReference type="Proteomes" id="UP000469558"/>
    </source>
</evidence>
<dbReference type="EMBL" id="QGMK01001393">
    <property type="protein sequence ID" value="TVY68862.1"/>
    <property type="molecule type" value="Genomic_DNA"/>
</dbReference>
<name>A0A8T9BXE4_9HELO</name>
<dbReference type="AlphaFoldDB" id="A0A8T9BXE4"/>
<protein>
    <submittedName>
        <fullName evidence="1">Uncharacterized protein</fullName>
    </submittedName>
</protein>
<dbReference type="OrthoDB" id="9978173at2759"/>
<sequence>MDSSNPAIKHRQLRAGVRVQPAAHGANKLAKTAIPVQTSTELLQMSCSTAYQEICNDHLIHSSFGDIDAEGDSGFLGTENGFVEGAILAYSNHHHLILRPEDIWFTILVQLNIYINEHPEDLRSMFRTHEGRKQLTFDWSKDLAGSALFGADWARFAYQIGKTFEKNIIDPSLREWFMPAFSTTTKSDQTTARIIMMSASQKWSSYGDSIMCGLPSVTLLGCKDDWEKMLERLERLKGFGKEPSIWYGLLKPVLTKFVETFDSPDSGNIKEFWQKIAHYTGGGSGPFYLSGWITAFCFWNDEGWCFHRPGQNPSHEDTTYSNEGPEPVLSLDGARYHRIETKDVPVGWASVPVTLNDNGQITHAAITAGSVGMQISSSSLKLRSGGENTEFDTIQPGSGWWLYEISECHLEKAFRTE</sequence>
<reference evidence="1 2" key="1">
    <citation type="submission" date="2018-05" db="EMBL/GenBank/DDBJ databases">
        <title>Genome sequencing and assembly of the regulated plant pathogen Lachnellula willkommii and related sister species for the development of diagnostic species identification markers.</title>
        <authorList>
            <person name="Giroux E."/>
            <person name="Bilodeau G."/>
        </authorList>
    </citation>
    <scope>NUCLEOTIDE SEQUENCE [LARGE SCALE GENOMIC DNA]</scope>
    <source>
        <strain evidence="1 2">CBS 268.59</strain>
    </source>
</reference>
<evidence type="ECO:0000313" key="1">
    <source>
        <dbReference type="EMBL" id="TVY68862.1"/>
    </source>
</evidence>
<accession>A0A8T9BXE4</accession>
<keyword evidence="2" id="KW-1185">Reference proteome</keyword>
<dbReference type="Pfam" id="PF14388">
    <property type="entry name" value="DUF4419"/>
    <property type="match status" value="1"/>
</dbReference>
<gene>
    <name evidence="1" type="primary">MIMI_L662</name>
    <name evidence="1" type="ORF">LSUE1_G006828</name>
</gene>